<protein>
    <submittedName>
        <fullName evidence="3">Heme utilization protein HutZ</fullName>
    </submittedName>
</protein>
<dbReference type="InterPro" id="IPR014419">
    <property type="entry name" value="HutZ"/>
</dbReference>
<dbReference type="InterPro" id="IPR011576">
    <property type="entry name" value="Pyridox_Oxase_N"/>
</dbReference>
<evidence type="ECO:0000313" key="3">
    <source>
        <dbReference type="EMBL" id="PLW87547.1"/>
    </source>
</evidence>
<gene>
    <name evidence="3" type="ORF">C0029_02900</name>
</gene>
<accession>A0AAP8MHF3</accession>
<dbReference type="Pfam" id="PF01243">
    <property type="entry name" value="PNPOx_N"/>
    <property type="match status" value="1"/>
</dbReference>
<dbReference type="PANTHER" id="PTHR35176:SF6">
    <property type="entry name" value="HEME OXYGENASE HI_0854-RELATED"/>
    <property type="match status" value="1"/>
</dbReference>
<evidence type="ECO:0000313" key="4">
    <source>
        <dbReference type="Proteomes" id="UP000235162"/>
    </source>
</evidence>
<dbReference type="RefSeq" id="WP_084200400.1">
    <property type="nucleotide sequence ID" value="NZ_BMYL01000001.1"/>
</dbReference>
<dbReference type="EMBL" id="PKUR01000001">
    <property type="protein sequence ID" value="PLW87547.1"/>
    <property type="molecule type" value="Genomic_DNA"/>
</dbReference>
<comment type="caution">
    <text evidence="3">The sequence shown here is derived from an EMBL/GenBank/DDBJ whole genome shotgun (WGS) entry which is preliminary data.</text>
</comment>
<organism evidence="3 4">
    <name type="scientific">Halioglobus japonicus</name>
    <dbReference type="NCBI Taxonomy" id="930805"/>
    <lineage>
        <taxon>Bacteria</taxon>
        <taxon>Pseudomonadati</taxon>
        <taxon>Pseudomonadota</taxon>
        <taxon>Gammaproteobacteria</taxon>
        <taxon>Cellvibrionales</taxon>
        <taxon>Halieaceae</taxon>
        <taxon>Halioglobus</taxon>
    </lineage>
</organism>
<dbReference type="InterPro" id="IPR012349">
    <property type="entry name" value="Split_barrel_FMN-bd"/>
</dbReference>
<dbReference type="GO" id="GO:0005829">
    <property type="term" value="C:cytosol"/>
    <property type="evidence" value="ECO:0007669"/>
    <property type="project" value="TreeGrafter"/>
</dbReference>
<proteinExistence type="predicted"/>
<dbReference type="GO" id="GO:0070967">
    <property type="term" value="F:coenzyme F420 binding"/>
    <property type="evidence" value="ECO:0007669"/>
    <property type="project" value="TreeGrafter"/>
</dbReference>
<dbReference type="Proteomes" id="UP000235162">
    <property type="component" value="Unassembled WGS sequence"/>
</dbReference>
<feature type="domain" description="Pyridoxamine 5'-phosphate oxidase N-terminal" evidence="2">
    <location>
        <begin position="11"/>
        <end position="142"/>
    </location>
</feature>
<dbReference type="KEGG" id="hja:BST95_15285"/>
<dbReference type="PANTHER" id="PTHR35176">
    <property type="entry name" value="HEME OXYGENASE HI_0854-RELATED"/>
    <property type="match status" value="1"/>
</dbReference>
<keyword evidence="1" id="KW-0560">Oxidoreductase</keyword>
<name>A0AAP8MHF3_9GAMM</name>
<reference evidence="3 4" key="1">
    <citation type="submission" date="2018-01" db="EMBL/GenBank/DDBJ databases">
        <title>The draft genome sequence of Halioglobus japonicus S1-36.</title>
        <authorList>
            <person name="Du Z.-J."/>
            <person name="Shi M.-J."/>
        </authorList>
    </citation>
    <scope>NUCLEOTIDE SEQUENCE [LARGE SCALE GENOMIC DNA]</scope>
    <source>
        <strain evidence="3 4">S1-36</strain>
    </source>
</reference>
<dbReference type="SUPFAM" id="SSF50475">
    <property type="entry name" value="FMN-binding split barrel"/>
    <property type="match status" value="1"/>
</dbReference>
<dbReference type="GO" id="GO:0016627">
    <property type="term" value="F:oxidoreductase activity, acting on the CH-CH group of donors"/>
    <property type="evidence" value="ECO:0007669"/>
    <property type="project" value="TreeGrafter"/>
</dbReference>
<dbReference type="Gene3D" id="2.30.110.10">
    <property type="entry name" value="Electron Transport, Fmn-binding Protein, Chain A"/>
    <property type="match status" value="1"/>
</dbReference>
<dbReference type="PIRSF" id="PIRSF004633">
    <property type="entry name" value="UCP_PLP_oxd"/>
    <property type="match status" value="1"/>
</dbReference>
<keyword evidence="4" id="KW-1185">Reference proteome</keyword>
<sequence length="177" mass="19746">MKNKAMQVRLSTEVRDFIDARKSLQLASIDADGYPYASYAPFAIGEDCLYVLLSEIAVHGVNLQKNPRASVLIVEDEDSAEELYARIRVNYAMDVQQLEHGSDDWQTALDCLVQRHGDRPGNLSKLADFKMFRLVPTHGRYVKGFGRAFHLAGKTLVGEVLTHMTDGHKPRAEAANA</sequence>
<dbReference type="AlphaFoldDB" id="A0AAP8MHF3"/>
<evidence type="ECO:0000256" key="1">
    <source>
        <dbReference type="ARBA" id="ARBA00023002"/>
    </source>
</evidence>
<dbReference type="InterPro" id="IPR052019">
    <property type="entry name" value="F420H2_bilvrd_red/Heme_oxyg"/>
</dbReference>
<evidence type="ECO:0000259" key="2">
    <source>
        <dbReference type="Pfam" id="PF01243"/>
    </source>
</evidence>